<feature type="compositionally biased region" description="Basic and acidic residues" evidence="14">
    <location>
        <begin position="8"/>
        <end position="21"/>
    </location>
</feature>
<evidence type="ECO:0000313" key="16">
    <source>
        <dbReference type="Proteomes" id="UP000515152"/>
    </source>
</evidence>
<dbReference type="CTD" id="6790"/>
<evidence type="ECO:0000256" key="3">
    <source>
        <dbReference type="ARBA" id="ARBA00022679"/>
    </source>
</evidence>
<dbReference type="InterPro" id="IPR011009">
    <property type="entry name" value="Kinase-like_dom_sf"/>
</dbReference>
<dbReference type="FunFam" id="3.30.200.20:FF:000042">
    <property type="entry name" value="Aurora kinase A"/>
    <property type="match status" value="1"/>
</dbReference>
<dbReference type="SUPFAM" id="SSF56112">
    <property type="entry name" value="Protein kinase-like (PK-like)"/>
    <property type="match status" value="1"/>
</dbReference>
<dbReference type="PANTHER" id="PTHR24350">
    <property type="entry name" value="SERINE/THREONINE-PROTEIN KINASE IAL-RELATED"/>
    <property type="match status" value="1"/>
</dbReference>
<dbReference type="GO" id="GO:0004674">
    <property type="term" value="F:protein serine/threonine kinase activity"/>
    <property type="evidence" value="ECO:0007669"/>
    <property type="project" value="UniProtKB-KW"/>
</dbReference>
<feature type="binding site" evidence="10 12">
    <location>
        <position position="168"/>
    </location>
    <ligand>
        <name>ATP</name>
        <dbReference type="ChEBI" id="CHEBI:30616"/>
    </ligand>
</feature>
<comment type="catalytic activity">
    <reaction evidence="7">
        <text>L-threonyl-[protein] + ATP = O-phospho-L-threonyl-[protein] + ADP + H(+)</text>
        <dbReference type="Rhea" id="RHEA:46608"/>
        <dbReference type="Rhea" id="RHEA-COMP:11060"/>
        <dbReference type="Rhea" id="RHEA-COMP:11605"/>
        <dbReference type="ChEBI" id="CHEBI:15378"/>
        <dbReference type="ChEBI" id="CHEBI:30013"/>
        <dbReference type="ChEBI" id="CHEBI:30616"/>
        <dbReference type="ChEBI" id="CHEBI:61977"/>
        <dbReference type="ChEBI" id="CHEBI:456216"/>
        <dbReference type="EC" id="2.7.11.1"/>
    </reaction>
</comment>
<dbReference type="OrthoDB" id="377346at2759"/>
<dbReference type="GO" id="GO:0005524">
    <property type="term" value="F:ATP binding"/>
    <property type="evidence" value="ECO:0007669"/>
    <property type="project" value="UniProtKB-UniRule"/>
</dbReference>
<dbReference type="EC" id="2.7.11.1" evidence="1"/>
<evidence type="ECO:0000256" key="4">
    <source>
        <dbReference type="ARBA" id="ARBA00022741"/>
    </source>
</evidence>
<organism evidence="16 17">
    <name type="scientific">Clupea harengus</name>
    <name type="common">Atlantic herring</name>
    <dbReference type="NCBI Taxonomy" id="7950"/>
    <lineage>
        <taxon>Eukaryota</taxon>
        <taxon>Metazoa</taxon>
        <taxon>Chordata</taxon>
        <taxon>Craniata</taxon>
        <taxon>Vertebrata</taxon>
        <taxon>Euteleostomi</taxon>
        <taxon>Actinopterygii</taxon>
        <taxon>Neopterygii</taxon>
        <taxon>Teleostei</taxon>
        <taxon>Clupei</taxon>
        <taxon>Clupeiformes</taxon>
        <taxon>Clupeoidei</taxon>
        <taxon>Clupeidae</taxon>
        <taxon>Clupea</taxon>
    </lineage>
</organism>
<name>A0A6P3WEM0_CLUHA</name>
<dbReference type="InterPro" id="IPR017441">
    <property type="entry name" value="Protein_kinase_ATP_BS"/>
</dbReference>
<keyword evidence="3" id="KW-0808">Transferase</keyword>
<keyword evidence="2 13" id="KW-0723">Serine/threonine-protein kinase</keyword>
<dbReference type="FunFam" id="1.10.510.10:FF:000235">
    <property type="entry name" value="Serine/threonine-protein kinase ark1"/>
    <property type="match status" value="1"/>
</dbReference>
<evidence type="ECO:0000313" key="17">
    <source>
        <dbReference type="RefSeq" id="XP_012696625.1"/>
    </source>
</evidence>
<dbReference type="RefSeq" id="XP_012696625.1">
    <property type="nucleotide sequence ID" value="XM_012841171.3"/>
</dbReference>
<evidence type="ECO:0000256" key="6">
    <source>
        <dbReference type="ARBA" id="ARBA00022840"/>
    </source>
</evidence>
<reference evidence="17" key="1">
    <citation type="submission" date="2025-08" db="UniProtKB">
        <authorList>
            <consortium name="RefSeq"/>
        </authorList>
    </citation>
    <scope>IDENTIFICATION</scope>
</reference>
<dbReference type="PROSITE" id="PS50011">
    <property type="entry name" value="PROTEIN_KINASE_DOM"/>
    <property type="match status" value="1"/>
</dbReference>
<feature type="cross-link" description="Glycyl lysine isopeptide (Lys-Gly) (interchain with G-Cter in SUMO2)" evidence="11">
    <location>
        <position position="264"/>
    </location>
</feature>
<evidence type="ECO:0000256" key="10">
    <source>
        <dbReference type="PIRSR" id="PIRSR630616-2"/>
    </source>
</evidence>
<keyword evidence="16" id="KW-1185">Reference proteome</keyword>
<dbReference type="Pfam" id="PF00069">
    <property type="entry name" value="Pkinase"/>
    <property type="match status" value="1"/>
</dbReference>
<keyword evidence="5 17" id="KW-0418">Kinase</keyword>
<evidence type="ECO:0000256" key="2">
    <source>
        <dbReference type="ARBA" id="ARBA00022527"/>
    </source>
</evidence>
<evidence type="ECO:0000256" key="8">
    <source>
        <dbReference type="ARBA" id="ARBA00048679"/>
    </source>
</evidence>
<dbReference type="KEGG" id="char:105912238"/>
<proteinExistence type="inferred from homology"/>
<protein>
    <recommendedName>
        <fullName evidence="1">non-specific serine/threonine protein kinase</fullName>
        <ecNumber evidence="1">2.7.11.1</ecNumber>
    </recommendedName>
</protein>
<comment type="similarity">
    <text evidence="13">Belongs to the protein kinase superfamily.</text>
</comment>
<feature type="domain" description="Protein kinase" evidence="15">
    <location>
        <begin position="139"/>
        <end position="389"/>
    </location>
</feature>
<dbReference type="PROSITE" id="PS00108">
    <property type="entry name" value="PROTEIN_KINASE_ST"/>
    <property type="match status" value="1"/>
</dbReference>
<dbReference type="Gene3D" id="3.30.200.20">
    <property type="entry name" value="Phosphorylase Kinase, domain 1"/>
    <property type="match status" value="1"/>
</dbReference>
<keyword evidence="6 10" id="KW-0067">ATP-binding</keyword>
<feature type="active site" description="Proton acceptor" evidence="9">
    <location>
        <position position="262"/>
    </location>
</feature>
<dbReference type="SMART" id="SM00220">
    <property type="entry name" value="S_TKc"/>
    <property type="match status" value="1"/>
</dbReference>
<feature type="binding site" evidence="10">
    <location>
        <begin position="217"/>
        <end position="219"/>
    </location>
    <ligand>
        <name>ATP</name>
        <dbReference type="ChEBI" id="CHEBI:30616"/>
    </ligand>
</feature>
<dbReference type="InterPro" id="IPR030616">
    <property type="entry name" value="Aur-like"/>
</dbReference>
<evidence type="ECO:0000256" key="11">
    <source>
        <dbReference type="PIRSR" id="PIRSR630616-3"/>
    </source>
</evidence>
<dbReference type="Proteomes" id="UP000515152">
    <property type="component" value="Chromosome 5"/>
</dbReference>
<feature type="binding site" evidence="10">
    <location>
        <position position="149"/>
    </location>
    <ligand>
        <name>ATP</name>
        <dbReference type="ChEBI" id="CHEBI:30616"/>
    </ligand>
</feature>
<dbReference type="Gene3D" id="1.10.510.10">
    <property type="entry name" value="Transferase(Phosphotransferase) domain 1"/>
    <property type="match status" value="1"/>
</dbReference>
<accession>A0A6P3WEM0</accession>
<feature type="compositionally biased region" description="Low complexity" evidence="14">
    <location>
        <begin position="119"/>
        <end position="132"/>
    </location>
</feature>
<dbReference type="InterPro" id="IPR000719">
    <property type="entry name" value="Prot_kinase_dom"/>
</dbReference>
<feature type="binding site" evidence="10">
    <location>
        <position position="280"/>
    </location>
    <ligand>
        <name>ATP</name>
        <dbReference type="ChEBI" id="CHEBI:30616"/>
    </ligand>
</feature>
<keyword evidence="4 10" id="KW-0547">Nucleotide-binding</keyword>
<evidence type="ECO:0000256" key="9">
    <source>
        <dbReference type="PIRSR" id="PIRSR630616-1"/>
    </source>
</evidence>
<evidence type="ECO:0000256" key="14">
    <source>
        <dbReference type="SAM" id="MobiDB-lite"/>
    </source>
</evidence>
<evidence type="ECO:0000256" key="12">
    <source>
        <dbReference type="PROSITE-ProRule" id="PRU10141"/>
    </source>
</evidence>
<comment type="catalytic activity">
    <reaction evidence="8">
        <text>L-seryl-[protein] + ATP = O-phospho-L-seryl-[protein] + ADP + H(+)</text>
        <dbReference type="Rhea" id="RHEA:17989"/>
        <dbReference type="Rhea" id="RHEA-COMP:9863"/>
        <dbReference type="Rhea" id="RHEA-COMP:11604"/>
        <dbReference type="ChEBI" id="CHEBI:15378"/>
        <dbReference type="ChEBI" id="CHEBI:29999"/>
        <dbReference type="ChEBI" id="CHEBI:30616"/>
        <dbReference type="ChEBI" id="CHEBI:83421"/>
        <dbReference type="ChEBI" id="CHEBI:456216"/>
        <dbReference type="EC" id="2.7.11.1"/>
    </reaction>
</comment>
<sequence length="410" mass="46111">MDAGMIKATKDFKSHGTDTEKISSNGPQRVPVQAYVKPMVPQSQRVPDHPNGPQRIPRPVSHQKSVPHTPRVKPAGPDDQNVNPAHAATQPPPQLKTKITQGPVATDTPRVAKSKPEKSSQLSSGTSSSSKSRWNLENFEIGRALGKGKFGNVYLARERQSMFILALKVLFKKQLEKAGVEHQLRREVEIQSHLRHPNILRLYGYFHDASRVYLILEFAPKGELYSELQRRGTFNDQRSATYIMELADALHYCHSKDVIHRDIKPENLLLGPNGELKIADFGWSVHTPSSRRSTLCGTLDYLPPEMIEGRTHDEKVDLWSLGVLCYEFLVGKPPFETKTHEETYRKISRVDFTFPPHVSAGSRDLISRLLKHNPLHRLPTQGVMAHPWVAENSIKKPTIPLPDPNSGTSQ</sequence>
<dbReference type="AlphaFoldDB" id="A0A6P3WEM0"/>
<evidence type="ECO:0000256" key="7">
    <source>
        <dbReference type="ARBA" id="ARBA00047899"/>
    </source>
</evidence>
<evidence type="ECO:0000256" key="13">
    <source>
        <dbReference type="RuleBase" id="RU000304"/>
    </source>
</evidence>
<feature type="binding site" evidence="10">
    <location>
        <begin position="266"/>
        <end position="267"/>
    </location>
    <ligand>
        <name>ATP</name>
        <dbReference type="ChEBI" id="CHEBI:30616"/>
    </ligand>
</feature>
<evidence type="ECO:0000259" key="15">
    <source>
        <dbReference type="PROSITE" id="PS50011"/>
    </source>
</evidence>
<dbReference type="GeneID" id="105912238"/>
<dbReference type="InterPro" id="IPR008271">
    <property type="entry name" value="Ser/Thr_kinase_AS"/>
</dbReference>
<evidence type="ECO:0000256" key="5">
    <source>
        <dbReference type="ARBA" id="ARBA00022777"/>
    </source>
</evidence>
<evidence type="ECO:0000256" key="1">
    <source>
        <dbReference type="ARBA" id="ARBA00012513"/>
    </source>
</evidence>
<dbReference type="PROSITE" id="PS00107">
    <property type="entry name" value="PROTEIN_KINASE_ATP"/>
    <property type="match status" value="1"/>
</dbReference>
<feature type="region of interest" description="Disordered" evidence="14">
    <location>
        <begin position="1"/>
        <end position="132"/>
    </location>
</feature>
<gene>
    <name evidence="17" type="primary">aurka</name>
</gene>